<evidence type="ECO:0000256" key="4">
    <source>
        <dbReference type="ARBA" id="ARBA00023134"/>
    </source>
</evidence>
<dbReference type="PANTHER" id="PTHR43087:SF1">
    <property type="entry name" value="LAO_AO TRANSPORT SYSTEM ATPASE"/>
    <property type="match status" value="1"/>
</dbReference>
<dbReference type="InterPro" id="IPR027417">
    <property type="entry name" value="P-loop_NTPase"/>
</dbReference>
<sequence length="329" mass="34552">MAEHNVGGGRRGITAAAVPDLVAKAREGDARSVGRLVSLVEDESPLLREVMRALAPYAGNARIVGLTGSPGVGKSTSTNALVGALRKRGQRVAVLAVDPSSPFSGGALLGDRIRMSDHLLDSGVFIRSMAARGHLGGLAWTTPQALRVLDASGFDVIVVETVGVGQSEVEIAGLADSTIVLLAPGMGDGIQAAKAGILEIGDLYVVNKADRDGADKVRRDLRSMLGLAERPEGAWKPPVLKTTAQTGEGVDEVADALDEHHAWLVESGDLQRRRVRRARDEIEAIALTSLRKRWGSVGSGDRLDELAAAVVSGDTDPYAAADELLPEER</sequence>
<evidence type="ECO:0000256" key="1">
    <source>
        <dbReference type="ARBA" id="ARBA00009625"/>
    </source>
</evidence>
<keyword evidence="5" id="KW-0143">Chaperone</keyword>
<dbReference type="PANTHER" id="PTHR43087">
    <property type="entry name" value="LYSINE/ARGININE/ORNITHINE TRANSPORT SYSTEM KINASE"/>
    <property type="match status" value="1"/>
</dbReference>
<dbReference type="Gene3D" id="3.40.50.300">
    <property type="entry name" value="P-loop containing nucleotide triphosphate hydrolases"/>
    <property type="match status" value="1"/>
</dbReference>
<dbReference type="SUPFAM" id="SSF52540">
    <property type="entry name" value="P-loop containing nucleoside triphosphate hydrolases"/>
    <property type="match status" value="1"/>
</dbReference>
<protein>
    <submittedName>
        <fullName evidence="6">LAO/AO transport system kinase</fullName>
        <ecNumber evidence="6">2.7.-.-</ecNumber>
    </submittedName>
</protein>
<name>A0A853C2Z0_9ACTN</name>
<reference evidence="6 7" key="1">
    <citation type="submission" date="2020-07" db="EMBL/GenBank/DDBJ databases">
        <title>Sequencing the genomes of 1000 actinobacteria strains.</title>
        <authorList>
            <person name="Klenk H.-P."/>
        </authorList>
    </citation>
    <scope>NUCLEOTIDE SEQUENCE [LARGE SCALE GENOMIC DNA]</scope>
    <source>
        <strain evidence="6 7">DSM 103833</strain>
    </source>
</reference>
<organism evidence="6 7">
    <name type="scientific">Nocardioides thalensis</name>
    <dbReference type="NCBI Taxonomy" id="1914755"/>
    <lineage>
        <taxon>Bacteria</taxon>
        <taxon>Bacillati</taxon>
        <taxon>Actinomycetota</taxon>
        <taxon>Actinomycetes</taxon>
        <taxon>Propionibacteriales</taxon>
        <taxon>Nocardioidaceae</taxon>
        <taxon>Nocardioides</taxon>
    </lineage>
</organism>
<dbReference type="InterPro" id="IPR005129">
    <property type="entry name" value="GTPase_ArgK"/>
</dbReference>
<comment type="caution">
    <text evidence="6">The sequence shown here is derived from an EMBL/GenBank/DDBJ whole genome shotgun (WGS) entry which is preliminary data.</text>
</comment>
<keyword evidence="4" id="KW-0342">GTP-binding</keyword>
<dbReference type="Pfam" id="PF03308">
    <property type="entry name" value="MeaB"/>
    <property type="match status" value="1"/>
</dbReference>
<gene>
    <name evidence="6" type="ORF">HNR19_002723</name>
</gene>
<evidence type="ECO:0000256" key="2">
    <source>
        <dbReference type="ARBA" id="ARBA00022741"/>
    </source>
</evidence>
<dbReference type="EMBL" id="JACCFP010000001">
    <property type="protein sequence ID" value="NYJ02025.1"/>
    <property type="molecule type" value="Genomic_DNA"/>
</dbReference>
<evidence type="ECO:0000313" key="7">
    <source>
        <dbReference type="Proteomes" id="UP000530424"/>
    </source>
</evidence>
<dbReference type="InterPro" id="IPR052040">
    <property type="entry name" value="GTPase/Isobutyryl-CoA_mutase"/>
</dbReference>
<dbReference type="GO" id="GO:0016301">
    <property type="term" value="F:kinase activity"/>
    <property type="evidence" value="ECO:0007669"/>
    <property type="project" value="UniProtKB-KW"/>
</dbReference>
<evidence type="ECO:0000313" key="6">
    <source>
        <dbReference type="EMBL" id="NYJ02025.1"/>
    </source>
</evidence>
<dbReference type="Proteomes" id="UP000530424">
    <property type="component" value="Unassembled WGS sequence"/>
</dbReference>
<accession>A0A853C2Z0</accession>
<keyword evidence="2" id="KW-0547">Nucleotide-binding</keyword>
<dbReference type="NCBIfam" id="TIGR00750">
    <property type="entry name" value="lao"/>
    <property type="match status" value="1"/>
</dbReference>
<dbReference type="EC" id="2.7.-.-" evidence="6"/>
<keyword evidence="7" id="KW-1185">Reference proteome</keyword>
<dbReference type="GO" id="GO:0005525">
    <property type="term" value="F:GTP binding"/>
    <property type="evidence" value="ECO:0007669"/>
    <property type="project" value="UniProtKB-KW"/>
</dbReference>
<evidence type="ECO:0000256" key="3">
    <source>
        <dbReference type="ARBA" id="ARBA00022801"/>
    </source>
</evidence>
<dbReference type="AlphaFoldDB" id="A0A853C2Z0"/>
<dbReference type="RefSeq" id="WP_218910254.1">
    <property type="nucleotide sequence ID" value="NZ_JACCFP010000001.1"/>
</dbReference>
<keyword evidence="6" id="KW-0418">Kinase</keyword>
<proteinExistence type="inferred from homology"/>
<dbReference type="CDD" id="cd03114">
    <property type="entry name" value="MMAA-like"/>
    <property type="match status" value="1"/>
</dbReference>
<evidence type="ECO:0000256" key="5">
    <source>
        <dbReference type="ARBA" id="ARBA00023186"/>
    </source>
</evidence>
<dbReference type="GO" id="GO:0003924">
    <property type="term" value="F:GTPase activity"/>
    <property type="evidence" value="ECO:0007669"/>
    <property type="project" value="InterPro"/>
</dbReference>
<comment type="similarity">
    <text evidence="1">Belongs to the SIMIBI class G3E GTPase family. ArgK/MeaB subfamily.</text>
</comment>
<keyword evidence="6" id="KW-0808">Transferase</keyword>
<keyword evidence="3" id="KW-0378">Hydrolase</keyword>